<accession>A0A3A3Z0D1</accession>
<evidence type="ECO:0000313" key="2">
    <source>
        <dbReference type="Proteomes" id="UP000265614"/>
    </source>
</evidence>
<proteinExistence type="predicted"/>
<keyword evidence="2" id="KW-1185">Reference proteome</keyword>
<comment type="caution">
    <text evidence="1">The sequence shown here is derived from an EMBL/GenBank/DDBJ whole genome shotgun (WGS) entry which is preliminary data.</text>
</comment>
<reference evidence="1 2" key="1">
    <citation type="submission" date="2018-09" db="EMBL/GenBank/DDBJ databases">
        <title>YIM 75000 draft genome.</title>
        <authorList>
            <person name="Tang S."/>
            <person name="Feng Y."/>
        </authorList>
    </citation>
    <scope>NUCLEOTIDE SEQUENCE [LARGE SCALE GENOMIC DNA]</scope>
    <source>
        <strain evidence="1 2">YIM 75000</strain>
    </source>
</reference>
<evidence type="ECO:0000313" key="1">
    <source>
        <dbReference type="EMBL" id="RJK97710.1"/>
    </source>
</evidence>
<protein>
    <submittedName>
        <fullName evidence="1">Uncharacterized protein</fullName>
    </submittedName>
</protein>
<gene>
    <name evidence="1" type="ORF">D5H78_01490</name>
</gene>
<name>A0A3A3Z0D1_9ACTN</name>
<dbReference type="EMBL" id="QZEZ01000001">
    <property type="protein sequence ID" value="RJK97710.1"/>
    <property type="molecule type" value="Genomic_DNA"/>
</dbReference>
<dbReference type="Proteomes" id="UP000265614">
    <property type="component" value="Unassembled WGS sequence"/>
</dbReference>
<sequence>MDDGEGAWAPVVGDSDARVTDTQALEEIALYGEVVIAASASDGPLTTEELDRVLGVEAPVD</sequence>
<dbReference type="AlphaFoldDB" id="A0A3A3Z0D1"/>
<dbReference type="OrthoDB" id="4871654at2"/>
<organism evidence="1 2">
    <name type="scientific">Vallicoccus soli</name>
    <dbReference type="NCBI Taxonomy" id="2339232"/>
    <lineage>
        <taxon>Bacteria</taxon>
        <taxon>Bacillati</taxon>
        <taxon>Actinomycetota</taxon>
        <taxon>Actinomycetes</taxon>
        <taxon>Motilibacterales</taxon>
        <taxon>Vallicoccaceae</taxon>
        <taxon>Vallicoccus</taxon>
    </lineage>
</organism>